<keyword evidence="6 9" id="KW-0378">Hydrolase</keyword>
<evidence type="ECO:0000256" key="6">
    <source>
        <dbReference type="ARBA" id="ARBA00022801"/>
    </source>
</evidence>
<dbReference type="EC" id="3.4.23.36" evidence="9"/>
<keyword evidence="5 9" id="KW-0064">Aspartyl protease</keyword>
<feature type="active site" evidence="9">
    <location>
        <position position="209"/>
    </location>
</feature>
<keyword evidence="10" id="KW-0449">Lipoprotein</keyword>
<name>A0A918IS34_9FLAO</name>
<feature type="active site" evidence="9">
    <location>
        <position position="175"/>
    </location>
</feature>
<evidence type="ECO:0000256" key="5">
    <source>
        <dbReference type="ARBA" id="ARBA00022750"/>
    </source>
</evidence>
<dbReference type="GO" id="GO:0004190">
    <property type="term" value="F:aspartic-type endopeptidase activity"/>
    <property type="evidence" value="ECO:0007669"/>
    <property type="project" value="UniProtKB-UniRule"/>
</dbReference>
<comment type="subcellular location">
    <subcellularLocation>
        <location evidence="9">Cell membrane</location>
        <topology evidence="9">Multi-pass membrane protein</topology>
    </subcellularLocation>
</comment>
<dbReference type="Pfam" id="PF01252">
    <property type="entry name" value="Peptidase_A8"/>
    <property type="match status" value="1"/>
</dbReference>
<feature type="transmembrane region" description="Helical" evidence="9">
    <location>
        <begin position="95"/>
        <end position="113"/>
    </location>
</feature>
<gene>
    <name evidence="9 10" type="primary">lspA</name>
    <name evidence="10" type="ORF">GCM10007383_07650</name>
</gene>
<evidence type="ECO:0000256" key="7">
    <source>
        <dbReference type="ARBA" id="ARBA00022989"/>
    </source>
</evidence>
<dbReference type="NCBIfam" id="NF011369">
    <property type="entry name" value="PRK14788.1"/>
    <property type="match status" value="1"/>
</dbReference>
<comment type="pathway">
    <text evidence="9">Protein modification; lipoprotein biosynthesis (signal peptide cleavage).</text>
</comment>
<dbReference type="PANTHER" id="PTHR33695">
    <property type="entry name" value="LIPOPROTEIN SIGNAL PEPTIDASE"/>
    <property type="match status" value="1"/>
</dbReference>
<evidence type="ECO:0000256" key="4">
    <source>
        <dbReference type="ARBA" id="ARBA00022692"/>
    </source>
</evidence>
<dbReference type="HAMAP" id="MF_00161">
    <property type="entry name" value="LspA"/>
    <property type="match status" value="1"/>
</dbReference>
<dbReference type="GO" id="GO:0006508">
    <property type="term" value="P:proteolysis"/>
    <property type="evidence" value="ECO:0007669"/>
    <property type="project" value="UniProtKB-KW"/>
</dbReference>
<evidence type="ECO:0000256" key="2">
    <source>
        <dbReference type="ARBA" id="ARBA00022475"/>
    </source>
</evidence>
<feature type="transmembrane region" description="Helical" evidence="9">
    <location>
        <begin position="204"/>
        <end position="222"/>
    </location>
</feature>
<keyword evidence="8 9" id="KW-0472">Membrane</keyword>
<evidence type="ECO:0000256" key="9">
    <source>
        <dbReference type="HAMAP-Rule" id="MF_00161"/>
    </source>
</evidence>
<dbReference type="EMBL" id="BMWP01000003">
    <property type="protein sequence ID" value="GGW25217.1"/>
    <property type="molecule type" value="Genomic_DNA"/>
</dbReference>
<protein>
    <recommendedName>
        <fullName evidence="9">Lipoprotein signal peptidase</fullName>
        <ecNumber evidence="9">3.4.23.36</ecNumber>
    </recommendedName>
    <alternativeName>
        <fullName evidence="9">Prolipoprotein signal peptidase</fullName>
    </alternativeName>
    <alternativeName>
        <fullName evidence="9">Signal peptidase II</fullName>
        <shortName evidence="9">SPase II</shortName>
    </alternativeName>
</protein>
<keyword evidence="4 9" id="KW-0812">Transmembrane</keyword>
<feature type="transmembrane region" description="Helical" evidence="9">
    <location>
        <begin position="125"/>
        <end position="148"/>
    </location>
</feature>
<keyword evidence="2 9" id="KW-1003">Cell membrane</keyword>
<keyword evidence="7 9" id="KW-1133">Transmembrane helix</keyword>
<dbReference type="InterPro" id="IPR001872">
    <property type="entry name" value="Peptidase_A8"/>
</dbReference>
<dbReference type="Proteomes" id="UP000634668">
    <property type="component" value="Unassembled WGS sequence"/>
</dbReference>
<dbReference type="GO" id="GO:0005886">
    <property type="term" value="C:plasma membrane"/>
    <property type="evidence" value="ECO:0007669"/>
    <property type="project" value="UniProtKB-SubCell"/>
</dbReference>
<proteinExistence type="inferred from homology"/>
<comment type="caution">
    <text evidence="9">Lacks conserved residue(s) required for the propagation of feature annotation.</text>
</comment>
<keyword evidence="11" id="KW-1185">Reference proteome</keyword>
<evidence type="ECO:0000313" key="11">
    <source>
        <dbReference type="Proteomes" id="UP000634668"/>
    </source>
</evidence>
<comment type="function">
    <text evidence="9">This protein specifically catalyzes the removal of signal peptides from prolipoproteins.</text>
</comment>
<keyword evidence="3 9" id="KW-0645">Protease</keyword>
<comment type="caution">
    <text evidence="10">The sequence shown here is derived from an EMBL/GenBank/DDBJ whole genome shotgun (WGS) entry which is preliminary data.</text>
</comment>
<dbReference type="AlphaFoldDB" id="A0A918IS34"/>
<dbReference type="PANTHER" id="PTHR33695:SF1">
    <property type="entry name" value="LIPOPROTEIN SIGNAL PEPTIDASE"/>
    <property type="match status" value="1"/>
</dbReference>
<evidence type="ECO:0000256" key="8">
    <source>
        <dbReference type="ARBA" id="ARBA00023136"/>
    </source>
</evidence>
<comment type="catalytic activity">
    <reaction evidence="9">
        <text>Release of signal peptides from bacterial membrane prolipoproteins. Hydrolyzes -Xaa-Yaa-Zaa-|-(S,diacylglyceryl)Cys-, in which Xaa is hydrophobic (preferably Leu), and Yaa (Ala or Ser) and Zaa (Gly or Ala) have small, neutral side chains.</text>
        <dbReference type="EC" id="3.4.23.36"/>
    </reaction>
</comment>
<comment type="similarity">
    <text evidence="1 9">Belongs to the peptidase A8 family.</text>
</comment>
<reference evidence="10" key="2">
    <citation type="submission" date="2020-09" db="EMBL/GenBank/DDBJ databases">
        <authorList>
            <person name="Sun Q."/>
            <person name="Kim S."/>
        </authorList>
    </citation>
    <scope>NUCLEOTIDE SEQUENCE</scope>
    <source>
        <strain evidence="10">KCTC 12113</strain>
    </source>
</reference>
<organism evidence="10 11">
    <name type="scientific">Arenibacter certesii</name>
    <dbReference type="NCBI Taxonomy" id="228955"/>
    <lineage>
        <taxon>Bacteria</taxon>
        <taxon>Pseudomonadati</taxon>
        <taxon>Bacteroidota</taxon>
        <taxon>Flavobacteriia</taxon>
        <taxon>Flavobacteriales</taxon>
        <taxon>Flavobacteriaceae</taxon>
        <taxon>Arenibacter</taxon>
    </lineage>
</organism>
<sequence length="242" mass="27022">MISITENVKQGKPENMSIFAASIFKGMSLKKSLFIVILILLIDQLSKIYIKTHFVLGESIEVFNWFKILFIENEGAAWGTKLSDILPISDKAGKLVLTIFRLFAIVGIGYWLWDNIKKNASKTLIIAVSLIFAGALGNILDSVFYGVIFNDSYSQVATMFAAEPYGSIFHGKVVDMLYFPMIDTVWPEWVPMVGGNTFRFFEPVFNIADMAISTGVGILIVFNKKAFGDPSNEAKMNKSDQE</sequence>
<evidence type="ECO:0000256" key="3">
    <source>
        <dbReference type="ARBA" id="ARBA00022670"/>
    </source>
</evidence>
<reference evidence="10" key="1">
    <citation type="journal article" date="2014" name="Int. J. Syst. Evol. Microbiol.">
        <title>Complete genome sequence of Corynebacterium casei LMG S-19264T (=DSM 44701T), isolated from a smear-ripened cheese.</title>
        <authorList>
            <consortium name="US DOE Joint Genome Institute (JGI-PGF)"/>
            <person name="Walter F."/>
            <person name="Albersmeier A."/>
            <person name="Kalinowski J."/>
            <person name="Ruckert C."/>
        </authorList>
    </citation>
    <scope>NUCLEOTIDE SEQUENCE</scope>
    <source>
        <strain evidence="10">KCTC 12113</strain>
    </source>
</reference>
<evidence type="ECO:0000313" key="10">
    <source>
        <dbReference type="EMBL" id="GGW25217.1"/>
    </source>
</evidence>
<evidence type="ECO:0000256" key="1">
    <source>
        <dbReference type="ARBA" id="ARBA00006139"/>
    </source>
</evidence>
<accession>A0A918IS34</accession>